<dbReference type="AlphaFoldDB" id="Q6N2I8"/>
<feature type="transmembrane region" description="Helical" evidence="7">
    <location>
        <begin position="312"/>
        <end position="332"/>
    </location>
</feature>
<dbReference type="Proteomes" id="UP000001426">
    <property type="component" value="Chromosome"/>
</dbReference>
<evidence type="ECO:0000256" key="1">
    <source>
        <dbReference type="ARBA" id="ARBA00004651"/>
    </source>
</evidence>
<feature type="transmembrane region" description="Helical" evidence="7">
    <location>
        <begin position="12"/>
        <end position="33"/>
    </location>
</feature>
<dbReference type="InterPro" id="IPR050833">
    <property type="entry name" value="Poly_Biosynth_Transport"/>
</dbReference>
<keyword evidence="5 7" id="KW-1133">Transmembrane helix</keyword>
<feature type="transmembrane region" description="Helical" evidence="7">
    <location>
        <begin position="375"/>
        <end position="395"/>
    </location>
</feature>
<evidence type="ECO:0000256" key="2">
    <source>
        <dbReference type="ARBA" id="ARBA00007430"/>
    </source>
</evidence>
<dbReference type="GeneID" id="66895181"/>
<dbReference type="PANTHER" id="PTHR30250">
    <property type="entry name" value="PST FAMILY PREDICTED COLANIC ACID TRANSPORTER"/>
    <property type="match status" value="1"/>
</dbReference>
<evidence type="ECO:0000313" key="9">
    <source>
        <dbReference type="EMBL" id="WCL94249.1"/>
    </source>
</evidence>
<sequence length="443" mass="48441">MKSGHQALFAILAQRSWQAISGAVTVVMITTFLDVHEQGWYFGLLSLAALYTIFDMGLSLVLVQTAAHEFIGLSWLKNGHIHGPRARRFEALAAWAVRHYAWLALAFGLIVTPFGFWFFSAAPSKGPTWQMPWVILTAINAASLVLLPFLSLVEGSGGIREVYLVRLLQTVAGALLCWIALAGGLGLGAVVMPASAGIVIQGIWLWQRKSRLVRSVLATQIGPTNWRREIWPHQWQIAVSWLSGYMLTQLYIPLLFAVQGAAVAGQMGLSLTLSNMLGLLALSWITRHVPDMANAVAGGDWDRFRIQCRRDLILSCLAFLGGAAVLCIVHKLAPSHYTDRVLPFWTFAGLLLSGFLNHIQTSLATQLRSFRREPLVWILLAGSTLTAAAAAWGAVHYSSGGVVAAMLSVQLLLSTPASILLYRRCIGRWRQGLTTSLPVPGRN</sequence>
<dbReference type="GO" id="GO:0005886">
    <property type="term" value="C:plasma membrane"/>
    <property type="evidence" value="ECO:0007669"/>
    <property type="project" value="UniProtKB-SubCell"/>
</dbReference>
<evidence type="ECO:0000256" key="5">
    <source>
        <dbReference type="ARBA" id="ARBA00022989"/>
    </source>
</evidence>
<gene>
    <name evidence="8" type="ordered locus">RPA4062</name>
    <name evidence="9" type="ORF">TX73_021045</name>
</gene>
<feature type="transmembrane region" description="Helical" evidence="7">
    <location>
        <begin position="162"/>
        <end position="181"/>
    </location>
</feature>
<keyword evidence="10" id="KW-1185">Reference proteome</keyword>
<keyword evidence="4 7" id="KW-0812">Transmembrane</keyword>
<protein>
    <recommendedName>
        <fullName evidence="11">Polysaccharide biosynthesis protein</fullName>
    </recommendedName>
</protein>
<evidence type="ECO:0000256" key="3">
    <source>
        <dbReference type="ARBA" id="ARBA00022475"/>
    </source>
</evidence>
<dbReference type="STRING" id="258594.RPA4062"/>
<dbReference type="KEGG" id="rpa:TX73_021045"/>
<comment type="similarity">
    <text evidence="2">Belongs to the polysaccharide synthase family.</text>
</comment>
<dbReference type="PANTHER" id="PTHR30250:SF10">
    <property type="entry name" value="LIPOPOLYSACCHARIDE BIOSYNTHESIS PROTEIN WZXC"/>
    <property type="match status" value="1"/>
</dbReference>
<organism evidence="8">
    <name type="scientific">Rhodopseudomonas palustris (strain ATCC BAA-98 / CGA009)</name>
    <dbReference type="NCBI Taxonomy" id="258594"/>
    <lineage>
        <taxon>Bacteria</taxon>
        <taxon>Pseudomonadati</taxon>
        <taxon>Pseudomonadota</taxon>
        <taxon>Alphaproteobacteria</taxon>
        <taxon>Hyphomicrobiales</taxon>
        <taxon>Nitrobacteraceae</taxon>
        <taxon>Rhodopseudomonas</taxon>
    </lineage>
</organism>
<feature type="transmembrane region" description="Helical" evidence="7">
    <location>
        <begin position="237"/>
        <end position="258"/>
    </location>
</feature>
<dbReference type="HOGENOM" id="CLU_048074_0_0_5"/>
<name>Q6N2I8_RHOPA</name>
<comment type="subcellular location">
    <subcellularLocation>
        <location evidence="1">Cell membrane</location>
        <topology evidence="1">Multi-pass membrane protein</topology>
    </subcellularLocation>
</comment>
<evidence type="ECO:0008006" key="11">
    <source>
        <dbReference type="Google" id="ProtNLM"/>
    </source>
</evidence>
<dbReference type="EMBL" id="BX572606">
    <property type="protein sequence ID" value="CAE29503.1"/>
    <property type="molecule type" value="Genomic_DNA"/>
</dbReference>
<keyword evidence="3" id="KW-1003">Cell membrane</keyword>
<evidence type="ECO:0000256" key="4">
    <source>
        <dbReference type="ARBA" id="ARBA00022692"/>
    </source>
</evidence>
<feature type="transmembrane region" description="Helical" evidence="7">
    <location>
        <begin position="187"/>
        <end position="206"/>
    </location>
</feature>
<feature type="transmembrane region" description="Helical" evidence="7">
    <location>
        <begin position="39"/>
        <end position="63"/>
    </location>
</feature>
<evidence type="ECO:0000256" key="6">
    <source>
        <dbReference type="ARBA" id="ARBA00023136"/>
    </source>
</evidence>
<feature type="transmembrane region" description="Helical" evidence="7">
    <location>
        <begin position="344"/>
        <end position="363"/>
    </location>
</feature>
<reference evidence="9" key="1">
    <citation type="submission" date="2003-07" db="EMBL/GenBank/DDBJ databases">
        <authorList>
            <consortium name="Rhodopseudomonas genome consortium"/>
            <person name="Larimer F."/>
            <person name="Harwood C."/>
        </authorList>
    </citation>
    <scope>NUCLEOTIDE SEQUENCE</scope>
    <source>
        <strain evidence="9">CGA009</strain>
    </source>
</reference>
<reference evidence="9" key="3">
    <citation type="submission" date="2022-12" db="EMBL/GenBank/DDBJ databases">
        <title>Complete genome sequence of Rhodopseudomonas palustris CGA0092 and corrections to the R. palustris CGA009 genome sequence.</title>
        <authorList>
            <person name="Mazny B.R."/>
            <person name="Sheff O.F."/>
            <person name="LaSarre B."/>
            <person name="McKinlay A."/>
            <person name="McKinlay J.B."/>
        </authorList>
    </citation>
    <scope>NUCLEOTIDE SEQUENCE</scope>
    <source>
        <strain evidence="9">CGA009</strain>
    </source>
</reference>
<evidence type="ECO:0000256" key="7">
    <source>
        <dbReference type="SAM" id="Phobius"/>
    </source>
</evidence>
<feature type="transmembrane region" description="Helical" evidence="7">
    <location>
        <begin position="100"/>
        <end position="119"/>
    </location>
</feature>
<reference evidence="8 10" key="2">
    <citation type="journal article" date="2004" name="Nat. Biotechnol.">
        <title>Complete genome sequence of the metabolically versatile photosynthetic bacterium Rhodopseudomonas palustris.</title>
        <authorList>
            <person name="Larimer F.W."/>
            <person name="Chain P."/>
            <person name="Hauser L."/>
            <person name="Lamerdin J."/>
            <person name="Malfatti S."/>
            <person name="Do L."/>
            <person name="Land M.L."/>
            <person name="Pelletier D.A."/>
            <person name="Beatty J.T."/>
            <person name="Lang A.S."/>
            <person name="Tabita F.R."/>
            <person name="Gibson J.L."/>
            <person name="Hanson T.E."/>
            <person name="Bobst C."/>
            <person name="Torres J.L."/>
            <person name="Peres C."/>
            <person name="Harrison F.H."/>
            <person name="Gibson J."/>
            <person name="Harwood C.S."/>
        </authorList>
    </citation>
    <scope>NUCLEOTIDE SEQUENCE [LARGE SCALE GENOMIC DNA]</scope>
    <source>
        <strain evidence="10">ATCC BAA-98 / CGA009</strain>
        <strain evidence="8">CGA009</strain>
    </source>
</reference>
<dbReference type="EMBL" id="CP116810">
    <property type="protein sequence ID" value="WCL94249.1"/>
    <property type="molecule type" value="Genomic_DNA"/>
</dbReference>
<proteinExistence type="inferred from homology"/>
<feature type="transmembrane region" description="Helical" evidence="7">
    <location>
        <begin position="264"/>
        <end position="285"/>
    </location>
</feature>
<evidence type="ECO:0000313" key="8">
    <source>
        <dbReference type="EMBL" id="CAE29503.1"/>
    </source>
</evidence>
<dbReference type="RefSeq" id="WP_011159597.1">
    <property type="nucleotide sequence ID" value="NZ_CP116810.1"/>
</dbReference>
<feature type="transmembrane region" description="Helical" evidence="7">
    <location>
        <begin position="401"/>
        <end position="422"/>
    </location>
</feature>
<dbReference type="eggNOG" id="COG2244">
    <property type="taxonomic scope" value="Bacteria"/>
</dbReference>
<keyword evidence="6 7" id="KW-0472">Membrane</keyword>
<accession>Q6N2I8</accession>
<evidence type="ECO:0000313" key="10">
    <source>
        <dbReference type="Proteomes" id="UP000001426"/>
    </source>
</evidence>
<feature type="transmembrane region" description="Helical" evidence="7">
    <location>
        <begin position="131"/>
        <end position="150"/>
    </location>
</feature>